<accession>A0ABX0GY42</accession>
<name>A0ABX0GY42_9ACTN</name>
<dbReference type="InterPro" id="IPR002201">
    <property type="entry name" value="Glyco_trans_9"/>
</dbReference>
<reference evidence="3 4" key="1">
    <citation type="submission" date="2020-03" db="EMBL/GenBank/DDBJ databases">
        <title>Two novel Motilibacter sp.</title>
        <authorList>
            <person name="Liu S."/>
        </authorList>
    </citation>
    <scope>NUCLEOTIDE SEQUENCE [LARGE SCALE GENOMIC DNA]</scope>
    <source>
        <strain evidence="3 4">E257</strain>
    </source>
</reference>
<keyword evidence="1" id="KW-0328">Glycosyltransferase</keyword>
<dbReference type="PANTHER" id="PTHR30160:SF1">
    <property type="entry name" value="LIPOPOLYSACCHARIDE 1,2-N-ACETYLGLUCOSAMINETRANSFERASE-RELATED"/>
    <property type="match status" value="1"/>
</dbReference>
<dbReference type="Proteomes" id="UP000800981">
    <property type="component" value="Unassembled WGS sequence"/>
</dbReference>
<keyword evidence="4" id="KW-1185">Reference proteome</keyword>
<dbReference type="InterPro" id="IPR051199">
    <property type="entry name" value="LPS_LOS_Heptosyltrfase"/>
</dbReference>
<dbReference type="EMBL" id="JAANNP010000007">
    <property type="protein sequence ID" value="NHC14492.1"/>
    <property type="molecule type" value="Genomic_DNA"/>
</dbReference>
<evidence type="ECO:0000313" key="3">
    <source>
        <dbReference type="EMBL" id="NHC14492.1"/>
    </source>
</evidence>
<proteinExistence type="predicted"/>
<sequence length="333" mass="33972">MLGPALRLLRHAAPAAQLDLLASPGGAAAAALLPELAGSIVTSPSWQRAGVAPPPDPAAEQELVARVAAGGYDAAVVFTSFSQSPWPPAYVCWLAGVPVRLGMSKEFGGALLSTWVPSPEDGVHQVDRALHLLERAGAGVSDGHDLRVRVPAEAVESAPRALRAAGVDPHGPYAVVLPGASCSSRRWEPARFAAASRLMADAGLPVLVVGTEGERELVTEVASAAGPGVVPLAGVLSLTELAAVLQACTVAVTNNSGGMHLADAVRAPLVALFAGTEEIGQYAPRSTRATVLNRPTACSPCRAFRCPFAHECLDVAPAEAAGAALALAERRAA</sequence>
<comment type="caution">
    <text evidence="3">The sequence shown here is derived from an EMBL/GenBank/DDBJ whole genome shotgun (WGS) entry which is preliminary data.</text>
</comment>
<evidence type="ECO:0000256" key="2">
    <source>
        <dbReference type="ARBA" id="ARBA00022679"/>
    </source>
</evidence>
<organism evidence="3 4">
    <name type="scientific">Motilibacter deserti</name>
    <dbReference type="NCBI Taxonomy" id="2714956"/>
    <lineage>
        <taxon>Bacteria</taxon>
        <taxon>Bacillati</taxon>
        <taxon>Actinomycetota</taxon>
        <taxon>Actinomycetes</taxon>
        <taxon>Motilibacterales</taxon>
        <taxon>Motilibacteraceae</taxon>
        <taxon>Motilibacter</taxon>
    </lineage>
</organism>
<evidence type="ECO:0000256" key="1">
    <source>
        <dbReference type="ARBA" id="ARBA00022676"/>
    </source>
</evidence>
<protein>
    <submittedName>
        <fullName evidence="3">Glycosyltransferase family 9 protein</fullName>
    </submittedName>
</protein>
<dbReference type="CDD" id="cd03789">
    <property type="entry name" value="GT9_LPS_heptosyltransferase"/>
    <property type="match status" value="1"/>
</dbReference>
<dbReference type="PANTHER" id="PTHR30160">
    <property type="entry name" value="TETRAACYLDISACCHARIDE 4'-KINASE-RELATED"/>
    <property type="match status" value="1"/>
</dbReference>
<dbReference type="Pfam" id="PF01075">
    <property type="entry name" value="Glyco_transf_9"/>
    <property type="match status" value="1"/>
</dbReference>
<dbReference type="SUPFAM" id="SSF53756">
    <property type="entry name" value="UDP-Glycosyltransferase/glycogen phosphorylase"/>
    <property type="match status" value="1"/>
</dbReference>
<dbReference type="Gene3D" id="3.40.50.2000">
    <property type="entry name" value="Glycogen Phosphorylase B"/>
    <property type="match status" value="2"/>
</dbReference>
<keyword evidence="2" id="KW-0808">Transferase</keyword>
<gene>
    <name evidence="3" type="ORF">G9H71_11950</name>
</gene>
<evidence type="ECO:0000313" key="4">
    <source>
        <dbReference type="Proteomes" id="UP000800981"/>
    </source>
</evidence>